<dbReference type="PANTHER" id="PTHR23291:SF50">
    <property type="entry name" value="PROTEIN LIFEGUARD 4"/>
    <property type="match status" value="1"/>
</dbReference>
<keyword evidence="5 6" id="KW-0472">Membrane</keyword>
<comment type="subcellular location">
    <subcellularLocation>
        <location evidence="1">Membrane</location>
        <topology evidence="1">Multi-pass membrane protein</topology>
    </subcellularLocation>
</comment>
<dbReference type="GO" id="GO:0005886">
    <property type="term" value="C:plasma membrane"/>
    <property type="evidence" value="ECO:0007669"/>
    <property type="project" value="TreeGrafter"/>
</dbReference>
<sequence>MTVMEFTTGAVSKPYSKLFAAFFSGLLATTVGLYLGQYVPDAVRLPLWILEIGMIFMMMFVRKRKAVGYMLMYGFMFVSGITLYTAIGYYVSLLGAGLVLQAFAVTTVSFGAIAVYAMVSKRDFSFLGSFLFVGLIALIVLQLFSVFFPVSSMTAQIYSGLGILIFVGYTLFDFSRLTVHGFGNEDIPMIVVSIYLDFVNLFLYILQFIGIGSKN</sequence>
<evidence type="ECO:0000256" key="4">
    <source>
        <dbReference type="ARBA" id="ARBA00022989"/>
    </source>
</evidence>
<dbReference type="PANTHER" id="PTHR23291">
    <property type="entry name" value="BAX INHIBITOR-RELATED"/>
    <property type="match status" value="1"/>
</dbReference>
<evidence type="ECO:0000256" key="5">
    <source>
        <dbReference type="ARBA" id="ARBA00023136"/>
    </source>
</evidence>
<evidence type="ECO:0000313" key="7">
    <source>
        <dbReference type="EMBL" id="KLI01393.1"/>
    </source>
</evidence>
<feature type="transmembrane region" description="Helical" evidence="6">
    <location>
        <begin position="98"/>
        <end position="119"/>
    </location>
</feature>
<evidence type="ECO:0000256" key="6">
    <source>
        <dbReference type="RuleBase" id="RU004379"/>
    </source>
</evidence>
<dbReference type="Pfam" id="PF01027">
    <property type="entry name" value="Bax1-I"/>
    <property type="match status" value="1"/>
</dbReference>
<proteinExistence type="inferred from homology"/>
<dbReference type="EMBL" id="AFVQ02000211">
    <property type="protein sequence ID" value="KLI01393.1"/>
    <property type="molecule type" value="Genomic_DNA"/>
</dbReference>
<reference evidence="7 8" key="1">
    <citation type="journal article" date="2011" name="J. Bacteriol.">
        <title>Draft genome sequence of Sporolactobacillus inulinus strain CASD, an efficient D-lactic acid-producing bacterium with high-concentration lactate tolerance capability.</title>
        <authorList>
            <person name="Yu B."/>
            <person name="Su F."/>
            <person name="Wang L."/>
            <person name="Xu K."/>
            <person name="Zhao B."/>
            <person name="Xu P."/>
        </authorList>
    </citation>
    <scope>NUCLEOTIDE SEQUENCE [LARGE SCALE GENOMIC DNA]</scope>
    <source>
        <strain evidence="7 8">CASD</strain>
    </source>
</reference>
<keyword evidence="3 6" id="KW-0812">Transmembrane</keyword>
<evidence type="ECO:0000313" key="8">
    <source>
        <dbReference type="Proteomes" id="UP000035553"/>
    </source>
</evidence>
<dbReference type="CDD" id="cd10432">
    <property type="entry name" value="BI-1-like_bacterial"/>
    <property type="match status" value="1"/>
</dbReference>
<feature type="transmembrane region" description="Helical" evidence="6">
    <location>
        <begin position="45"/>
        <end position="61"/>
    </location>
</feature>
<evidence type="ECO:0000256" key="3">
    <source>
        <dbReference type="ARBA" id="ARBA00022692"/>
    </source>
</evidence>
<feature type="transmembrane region" description="Helical" evidence="6">
    <location>
        <begin position="156"/>
        <end position="175"/>
    </location>
</feature>
<evidence type="ECO:0000256" key="2">
    <source>
        <dbReference type="ARBA" id="ARBA00010350"/>
    </source>
</evidence>
<name>A0A0U1QKS9_9BACL</name>
<feature type="transmembrane region" description="Helical" evidence="6">
    <location>
        <begin position="187"/>
        <end position="209"/>
    </location>
</feature>
<organism evidence="7 8">
    <name type="scientific">Sporolactobacillus inulinus CASD</name>
    <dbReference type="NCBI Taxonomy" id="1069536"/>
    <lineage>
        <taxon>Bacteria</taxon>
        <taxon>Bacillati</taxon>
        <taxon>Bacillota</taxon>
        <taxon>Bacilli</taxon>
        <taxon>Bacillales</taxon>
        <taxon>Sporolactobacillaceae</taxon>
        <taxon>Sporolactobacillus</taxon>
    </lineage>
</organism>
<feature type="transmembrane region" description="Helical" evidence="6">
    <location>
        <begin position="73"/>
        <end position="92"/>
    </location>
</feature>
<protein>
    <submittedName>
        <fullName evidence="7">Membrane protein</fullName>
    </submittedName>
</protein>
<feature type="transmembrane region" description="Helical" evidence="6">
    <location>
        <begin position="126"/>
        <end position="150"/>
    </location>
</feature>
<keyword evidence="8" id="KW-1185">Reference proteome</keyword>
<dbReference type="InterPro" id="IPR006214">
    <property type="entry name" value="Bax_inhibitor_1-related"/>
</dbReference>
<gene>
    <name evidence="7" type="ORF">SINU_13705</name>
</gene>
<comment type="caution">
    <text evidence="7">The sequence shown here is derived from an EMBL/GenBank/DDBJ whole genome shotgun (WGS) entry which is preliminary data.</text>
</comment>
<dbReference type="Proteomes" id="UP000035553">
    <property type="component" value="Unassembled WGS sequence"/>
</dbReference>
<accession>A0A0U1QKS9</accession>
<dbReference type="AlphaFoldDB" id="A0A0U1QKS9"/>
<evidence type="ECO:0000256" key="1">
    <source>
        <dbReference type="ARBA" id="ARBA00004141"/>
    </source>
</evidence>
<keyword evidence="4 6" id="KW-1133">Transmembrane helix</keyword>
<feature type="transmembrane region" description="Helical" evidence="6">
    <location>
        <begin position="18"/>
        <end position="39"/>
    </location>
</feature>
<comment type="similarity">
    <text evidence="2 6">Belongs to the BI1 family.</text>
</comment>